<proteinExistence type="predicted"/>
<dbReference type="InterPro" id="IPR008323">
    <property type="entry name" value="UCP033563"/>
</dbReference>
<dbReference type="Proteomes" id="UP000230052">
    <property type="component" value="Unassembled WGS sequence"/>
</dbReference>
<evidence type="ECO:0000313" key="2">
    <source>
        <dbReference type="Proteomes" id="UP000230052"/>
    </source>
</evidence>
<dbReference type="PIRSF" id="PIRSF033563">
    <property type="entry name" value="UCP033563"/>
    <property type="match status" value="1"/>
</dbReference>
<dbReference type="PANTHER" id="PTHR36454">
    <property type="entry name" value="LMO2823 PROTEIN"/>
    <property type="match status" value="1"/>
</dbReference>
<reference evidence="1 2" key="1">
    <citation type="submission" date="2017-09" db="EMBL/GenBank/DDBJ databases">
        <title>Depth-based differentiation of microbial function through sediment-hosted aquifers and enrichment of novel symbionts in the deep terrestrial subsurface.</title>
        <authorList>
            <person name="Probst A.J."/>
            <person name="Ladd B."/>
            <person name="Jarett J.K."/>
            <person name="Geller-Mcgrath D.E."/>
            <person name="Sieber C.M."/>
            <person name="Emerson J.B."/>
            <person name="Anantharaman K."/>
            <person name="Thomas B.C."/>
            <person name="Malmstrom R."/>
            <person name="Stieglmeier M."/>
            <person name="Klingl A."/>
            <person name="Woyke T."/>
            <person name="Ryan C.M."/>
            <person name="Banfield J.F."/>
        </authorList>
    </citation>
    <scope>NUCLEOTIDE SEQUENCE [LARGE SCALE GENOMIC DNA]</scope>
    <source>
        <strain evidence="1">CG07_land_8_20_14_0_80_42_15</strain>
    </source>
</reference>
<evidence type="ECO:0000313" key="1">
    <source>
        <dbReference type="EMBL" id="PIU41047.1"/>
    </source>
</evidence>
<accession>A0A2J0L3F7</accession>
<comment type="caution">
    <text evidence="1">The sequence shown here is derived from an EMBL/GenBank/DDBJ whole genome shotgun (WGS) entry which is preliminary data.</text>
</comment>
<sequence>MPEINPFLGYIYNTKKIKDISKVLAPPYDVISSEIQDSLYKRSEFNIIRLILGKDKTGDNKTNNRYKRAKAFLDEIIAKDILTKDKKPSLYLYGQEYTGAGEKRQRLGFISLMKLEDRKNSSILPHERTFAKPRKDRSKLIHNINANDSPIFSIFEDRKNVVTDILDRESKKKPVFDVNFEGVRERLWRVSDSKIISHIAAELKNKQVFIADGHHRYEVALNYRDEMRKRHKKIPAVAPYDYIMMYFVGLDDSRLTILPTHRVVKNIGNLKNEVILSLLEEYFDIKKFKDFNNMYLVQKNQGGKFTFGMYCGNGFYLLKLKDTANLSDLIKGEMSNEWKALDVTVLHKLLLERVLKVKDKEGNIAYYRSASDAIEKVKNDGYKLALFLNPTRLEEVKDIALKGEKMPHKSTYFYPKLLTGVVINKFNGV</sequence>
<protein>
    <submittedName>
        <fullName evidence="1">DUF1015 domain-containing protein</fullName>
    </submittedName>
</protein>
<name>A0A2J0L3F7_9BACT</name>
<organism evidence="1 2">
    <name type="scientific">Candidatus Aquitaenariimonas noxiae</name>
    <dbReference type="NCBI Taxonomy" id="1974741"/>
    <lineage>
        <taxon>Bacteria</taxon>
        <taxon>Pseudomonadati</taxon>
        <taxon>Candidatus Omnitrophota</taxon>
        <taxon>Candidatus Aquitaenariimonas</taxon>
    </lineage>
</organism>
<dbReference type="Pfam" id="PF06245">
    <property type="entry name" value="DUF1015"/>
    <property type="match status" value="1"/>
</dbReference>
<dbReference type="EMBL" id="PEWV01000071">
    <property type="protein sequence ID" value="PIU41047.1"/>
    <property type="molecule type" value="Genomic_DNA"/>
</dbReference>
<gene>
    <name evidence="1" type="ORF">COS99_06840</name>
</gene>
<dbReference type="PANTHER" id="PTHR36454:SF1">
    <property type="entry name" value="DUF1015 DOMAIN-CONTAINING PROTEIN"/>
    <property type="match status" value="1"/>
</dbReference>
<dbReference type="AlphaFoldDB" id="A0A2J0L3F7"/>